<dbReference type="InterPro" id="IPR003323">
    <property type="entry name" value="OTU_dom"/>
</dbReference>
<feature type="region of interest" description="Disordered" evidence="1">
    <location>
        <begin position="261"/>
        <end position="311"/>
    </location>
</feature>
<dbReference type="Pfam" id="PF02338">
    <property type="entry name" value="OTU"/>
    <property type="match status" value="1"/>
</dbReference>
<dbReference type="InterPro" id="IPR038765">
    <property type="entry name" value="Papain-like_cys_pep_sf"/>
</dbReference>
<feature type="compositionally biased region" description="Basic residues" evidence="1">
    <location>
        <begin position="1"/>
        <end position="11"/>
    </location>
</feature>
<accession>A0A1W0WU90</accession>
<dbReference type="EMBL" id="MTYJ01000046">
    <property type="protein sequence ID" value="OQV18750.1"/>
    <property type="molecule type" value="Genomic_DNA"/>
</dbReference>
<sequence length="445" mass="48093">MAKKKPAKKGGHNNNNGKGKNGGKNPGTNTAAEKPSSVSSVDPDFTEVKRRKRLPRACKKADMTEEHFRSCGLQVRKINGDGNCLFRAFSDQLTGLEKDHLTYRKAIVEHLVQNKDDYSGFHEQEEEASFDERLKKLAKAGSYGGQDCVVAFARIYNRVVYVHQPDENITLQFPPRQNDNVQKYKQVHILYTGGNHYDSIRLLDDSSRTAPADVHLTVDAVGAQRYSLDKRSEVAEVRSAKSEVVRPAVVFLDVDETVDGGAMDLDADENVDPEQDSALGSDGTASISSSASGASESEHGDAAPPATPPEVVTETAPFEVPLSQPEQPFPPVEITSSHSAGVMEIVDLPSELHGTDSPRVSSVECEPPVEPAAAVGRADASRTTSTTHSKPLSKHQKRLAKKQQKNGAVPSAATTTKGPDPVQQLTQSLSKIQITAPSPSRLVMV</sequence>
<dbReference type="CDD" id="cd22756">
    <property type="entry name" value="OTU_OTUD3-like"/>
    <property type="match status" value="1"/>
</dbReference>
<name>A0A1W0WU90_HYPEX</name>
<feature type="compositionally biased region" description="Acidic residues" evidence="1">
    <location>
        <begin position="265"/>
        <end position="275"/>
    </location>
</feature>
<keyword evidence="4" id="KW-1185">Reference proteome</keyword>
<dbReference type="PROSITE" id="PS50802">
    <property type="entry name" value="OTU"/>
    <property type="match status" value="1"/>
</dbReference>
<dbReference type="Proteomes" id="UP000192578">
    <property type="component" value="Unassembled WGS sequence"/>
</dbReference>
<feature type="compositionally biased region" description="Polar residues" evidence="1">
    <location>
        <begin position="381"/>
        <end position="390"/>
    </location>
</feature>
<feature type="domain" description="OTU" evidence="2">
    <location>
        <begin position="73"/>
        <end position="203"/>
    </location>
</feature>
<organism evidence="3 4">
    <name type="scientific">Hypsibius exemplaris</name>
    <name type="common">Freshwater tardigrade</name>
    <dbReference type="NCBI Taxonomy" id="2072580"/>
    <lineage>
        <taxon>Eukaryota</taxon>
        <taxon>Metazoa</taxon>
        <taxon>Ecdysozoa</taxon>
        <taxon>Tardigrada</taxon>
        <taxon>Eutardigrada</taxon>
        <taxon>Parachela</taxon>
        <taxon>Hypsibioidea</taxon>
        <taxon>Hypsibiidae</taxon>
        <taxon>Hypsibius</taxon>
    </lineage>
</organism>
<evidence type="ECO:0000313" key="3">
    <source>
        <dbReference type="EMBL" id="OQV18750.1"/>
    </source>
</evidence>
<dbReference type="PANTHER" id="PTHR12419:SF7">
    <property type="entry name" value="OTU DOMAIN-CONTAINING PROTEIN 3"/>
    <property type="match status" value="1"/>
</dbReference>
<dbReference type="Gene3D" id="3.90.70.80">
    <property type="match status" value="1"/>
</dbReference>
<proteinExistence type="predicted"/>
<gene>
    <name evidence="3" type="ORF">BV898_07188</name>
</gene>
<dbReference type="OrthoDB" id="415023at2759"/>
<dbReference type="GO" id="GO:0016579">
    <property type="term" value="P:protein deubiquitination"/>
    <property type="evidence" value="ECO:0007669"/>
    <property type="project" value="TreeGrafter"/>
</dbReference>
<dbReference type="SUPFAM" id="SSF54001">
    <property type="entry name" value="Cysteine proteinases"/>
    <property type="match status" value="1"/>
</dbReference>
<dbReference type="AlphaFoldDB" id="A0A1W0WU90"/>
<protein>
    <submittedName>
        <fullName evidence="3">OTU domain-containing protein 3</fullName>
    </submittedName>
</protein>
<evidence type="ECO:0000259" key="2">
    <source>
        <dbReference type="PROSITE" id="PS50802"/>
    </source>
</evidence>
<dbReference type="PANTHER" id="PTHR12419">
    <property type="entry name" value="OTU DOMAIN CONTAINING PROTEIN"/>
    <property type="match status" value="1"/>
</dbReference>
<feature type="compositionally biased region" description="Low complexity" evidence="1">
    <location>
        <begin position="280"/>
        <end position="295"/>
    </location>
</feature>
<dbReference type="InterPro" id="IPR050704">
    <property type="entry name" value="Peptidase_C85-like"/>
</dbReference>
<feature type="compositionally biased region" description="Basic residues" evidence="1">
    <location>
        <begin position="391"/>
        <end position="404"/>
    </location>
</feature>
<feature type="compositionally biased region" description="Polar residues" evidence="1">
    <location>
        <begin position="412"/>
        <end position="438"/>
    </location>
</feature>
<dbReference type="GO" id="GO:0004843">
    <property type="term" value="F:cysteine-type deubiquitinase activity"/>
    <property type="evidence" value="ECO:0007669"/>
    <property type="project" value="TreeGrafter"/>
</dbReference>
<comment type="caution">
    <text evidence="3">The sequence shown here is derived from an EMBL/GenBank/DDBJ whole genome shotgun (WGS) entry which is preliminary data.</text>
</comment>
<evidence type="ECO:0000256" key="1">
    <source>
        <dbReference type="SAM" id="MobiDB-lite"/>
    </source>
</evidence>
<reference evidence="4" key="1">
    <citation type="submission" date="2017-01" db="EMBL/GenBank/DDBJ databases">
        <title>Comparative genomics of anhydrobiosis in the tardigrade Hypsibius dujardini.</title>
        <authorList>
            <person name="Yoshida Y."/>
            <person name="Koutsovoulos G."/>
            <person name="Laetsch D."/>
            <person name="Stevens L."/>
            <person name="Kumar S."/>
            <person name="Horikawa D."/>
            <person name="Ishino K."/>
            <person name="Komine S."/>
            <person name="Tomita M."/>
            <person name="Blaxter M."/>
            <person name="Arakawa K."/>
        </authorList>
    </citation>
    <scope>NUCLEOTIDE SEQUENCE [LARGE SCALE GENOMIC DNA]</scope>
    <source>
        <strain evidence="4">Z151</strain>
    </source>
</reference>
<feature type="region of interest" description="Disordered" evidence="1">
    <location>
        <begin position="346"/>
        <end position="445"/>
    </location>
</feature>
<feature type="region of interest" description="Disordered" evidence="1">
    <location>
        <begin position="1"/>
        <end position="48"/>
    </location>
</feature>
<evidence type="ECO:0000313" key="4">
    <source>
        <dbReference type="Proteomes" id="UP000192578"/>
    </source>
</evidence>